<sequence>MRVGARAWLQAGVCAGYRVQVPDGVTLQPGEKLVAGDK</sequence>
<protein>
    <submittedName>
        <fullName evidence="1">Uncharacterized protein</fullName>
    </submittedName>
</protein>
<gene>
    <name evidence="1" type="ORF">ISE2_2594</name>
</gene>
<dbReference type="EMBL" id="CAADIN010000019">
    <property type="protein sequence ID" value="VFR91496.1"/>
    <property type="molecule type" value="Genomic_DNA"/>
</dbReference>
<reference evidence="1" key="1">
    <citation type="submission" date="2019-03" db="EMBL/GenBank/DDBJ databases">
        <authorList>
            <person name="Danneels B."/>
        </authorList>
    </citation>
    <scope>NUCLEOTIDE SEQUENCE</scope>
</reference>
<evidence type="ECO:0000313" key="1">
    <source>
        <dbReference type="EMBL" id="VFR91496.1"/>
    </source>
</evidence>
<accession>A0A484UY81</accession>
<dbReference type="AlphaFoldDB" id="A0A484UY81"/>
<proteinExistence type="predicted"/>
<name>A0A484UY81_9ZZZZ</name>
<organism evidence="1">
    <name type="scientific">plant metagenome</name>
    <dbReference type="NCBI Taxonomy" id="1297885"/>
    <lineage>
        <taxon>unclassified sequences</taxon>
        <taxon>metagenomes</taxon>
        <taxon>organismal metagenomes</taxon>
    </lineage>
</organism>